<protein>
    <submittedName>
        <fullName evidence="3">Dihydrolipoyllysine-residue acetyltransferase component of acetoin cleaving system</fullName>
    </submittedName>
</protein>
<gene>
    <name evidence="3" type="primary">acoC</name>
    <name evidence="3" type="ORF">AK812_SmicGene20956</name>
</gene>
<sequence>MPAFGPTLGPGHLSQPQPDPNSNPGTPAATPAARKPPRASGPFVRGQCVRLACGEVNYLLMGPPIPAPLIVCIHGLNGCISSFESVAPRLAESGFRVLCFDLYGFGLSAARGRLDLGTYVNQVSSLLQAVKVPPTEKVLLFGFSMGGVIAVEFALRYPERVAKLLLVAPGGLLQRSKTPCQPLLFGCLRTRLGGVLLAAATSLACCCSCCARRALAGDKLADRFELDVREPEKFKSVARQNGERFLWDLRRSVNSYLRVLRRMPLWSQDFQDSYARLARGSVPTLFIWGDSDCTVPFSEAEQPVRDLFSPAGVSCCMLPESGHGLLLEDAEQVSSIASAWFRDLKDPGWLAFLARWRLTPSSVEPAVLGAI</sequence>
<dbReference type="Proteomes" id="UP000186817">
    <property type="component" value="Unassembled WGS sequence"/>
</dbReference>
<feature type="compositionally biased region" description="Low complexity" evidence="1">
    <location>
        <begin position="20"/>
        <end position="33"/>
    </location>
</feature>
<name>A0A1Q9DNK7_SYMMI</name>
<dbReference type="InterPro" id="IPR000073">
    <property type="entry name" value="AB_hydrolase_1"/>
</dbReference>
<dbReference type="GO" id="GO:0016740">
    <property type="term" value="F:transferase activity"/>
    <property type="evidence" value="ECO:0007669"/>
    <property type="project" value="UniProtKB-KW"/>
</dbReference>
<dbReference type="AlphaFoldDB" id="A0A1Q9DNK7"/>
<evidence type="ECO:0000259" key="2">
    <source>
        <dbReference type="Pfam" id="PF12146"/>
    </source>
</evidence>
<dbReference type="Gene3D" id="3.40.50.1820">
    <property type="entry name" value="alpha/beta hydrolase"/>
    <property type="match status" value="1"/>
</dbReference>
<dbReference type="PANTHER" id="PTHR43798">
    <property type="entry name" value="MONOACYLGLYCEROL LIPASE"/>
    <property type="match status" value="1"/>
</dbReference>
<keyword evidence="3" id="KW-0808">Transferase</keyword>
<dbReference type="InterPro" id="IPR029058">
    <property type="entry name" value="AB_hydrolase_fold"/>
</dbReference>
<organism evidence="3 4">
    <name type="scientific">Symbiodinium microadriaticum</name>
    <name type="common">Dinoflagellate</name>
    <name type="synonym">Zooxanthella microadriatica</name>
    <dbReference type="NCBI Taxonomy" id="2951"/>
    <lineage>
        <taxon>Eukaryota</taxon>
        <taxon>Sar</taxon>
        <taxon>Alveolata</taxon>
        <taxon>Dinophyceae</taxon>
        <taxon>Suessiales</taxon>
        <taxon>Symbiodiniaceae</taxon>
        <taxon>Symbiodinium</taxon>
    </lineage>
</organism>
<dbReference type="PRINTS" id="PR00111">
    <property type="entry name" value="ABHYDROLASE"/>
</dbReference>
<evidence type="ECO:0000256" key="1">
    <source>
        <dbReference type="SAM" id="MobiDB-lite"/>
    </source>
</evidence>
<dbReference type="GO" id="GO:0046464">
    <property type="term" value="P:acylglycerol catabolic process"/>
    <property type="evidence" value="ECO:0007669"/>
    <property type="project" value="TreeGrafter"/>
</dbReference>
<dbReference type="SUPFAM" id="SSF53474">
    <property type="entry name" value="alpha/beta-Hydrolases"/>
    <property type="match status" value="1"/>
</dbReference>
<evidence type="ECO:0000313" key="4">
    <source>
        <dbReference type="Proteomes" id="UP000186817"/>
    </source>
</evidence>
<dbReference type="OrthoDB" id="408373at2759"/>
<keyword evidence="4" id="KW-1185">Reference proteome</keyword>
<dbReference type="GO" id="GO:0016020">
    <property type="term" value="C:membrane"/>
    <property type="evidence" value="ECO:0007669"/>
    <property type="project" value="TreeGrafter"/>
</dbReference>
<dbReference type="EMBL" id="LSRX01000456">
    <property type="protein sequence ID" value="OLP96756.1"/>
    <property type="molecule type" value="Genomic_DNA"/>
</dbReference>
<dbReference type="InterPro" id="IPR050266">
    <property type="entry name" value="AB_hydrolase_sf"/>
</dbReference>
<dbReference type="GO" id="GO:0047372">
    <property type="term" value="F:monoacylglycerol lipase activity"/>
    <property type="evidence" value="ECO:0007669"/>
    <property type="project" value="TreeGrafter"/>
</dbReference>
<accession>A0A1Q9DNK7</accession>
<proteinExistence type="predicted"/>
<dbReference type="OMA" id="DSSKWAR"/>
<dbReference type="InterPro" id="IPR000639">
    <property type="entry name" value="Epox_hydrolase-like"/>
</dbReference>
<feature type="domain" description="Serine aminopeptidase S33" evidence="2">
    <location>
        <begin position="67"/>
        <end position="328"/>
    </location>
</feature>
<reference evidence="3 4" key="1">
    <citation type="submission" date="2016-02" db="EMBL/GenBank/DDBJ databases">
        <title>Genome analysis of coral dinoflagellate symbionts highlights evolutionary adaptations to a symbiotic lifestyle.</title>
        <authorList>
            <person name="Aranda M."/>
            <person name="Li Y."/>
            <person name="Liew Y.J."/>
            <person name="Baumgarten S."/>
            <person name="Simakov O."/>
            <person name="Wilson M."/>
            <person name="Piel J."/>
            <person name="Ashoor H."/>
            <person name="Bougouffa S."/>
            <person name="Bajic V.B."/>
            <person name="Ryu T."/>
            <person name="Ravasi T."/>
            <person name="Bayer T."/>
            <person name="Micklem G."/>
            <person name="Kim H."/>
            <person name="Bhak J."/>
            <person name="Lajeunesse T.C."/>
            <person name="Voolstra C.R."/>
        </authorList>
    </citation>
    <scope>NUCLEOTIDE SEQUENCE [LARGE SCALE GENOMIC DNA]</scope>
    <source>
        <strain evidence="3 4">CCMP2467</strain>
    </source>
</reference>
<dbReference type="PANTHER" id="PTHR43798:SF33">
    <property type="entry name" value="HYDROLASE, PUTATIVE (AFU_ORTHOLOGUE AFUA_2G14860)-RELATED"/>
    <property type="match status" value="1"/>
</dbReference>
<comment type="caution">
    <text evidence="3">The sequence shown here is derived from an EMBL/GenBank/DDBJ whole genome shotgun (WGS) entry which is preliminary data.</text>
</comment>
<evidence type="ECO:0000313" key="3">
    <source>
        <dbReference type="EMBL" id="OLP96756.1"/>
    </source>
</evidence>
<feature type="region of interest" description="Disordered" evidence="1">
    <location>
        <begin position="1"/>
        <end position="42"/>
    </location>
</feature>
<dbReference type="PRINTS" id="PR00412">
    <property type="entry name" value="EPOXHYDRLASE"/>
</dbReference>
<dbReference type="InterPro" id="IPR022742">
    <property type="entry name" value="Hydrolase_4"/>
</dbReference>
<dbReference type="Pfam" id="PF12146">
    <property type="entry name" value="Hydrolase_4"/>
    <property type="match status" value="1"/>
</dbReference>